<dbReference type="EMBL" id="CP059274">
    <property type="protein sequence ID" value="QLQ82298.1"/>
    <property type="molecule type" value="Genomic_DNA"/>
</dbReference>
<dbReference type="PANTHER" id="PTHR46527:SF1">
    <property type="entry name" value="NUCLEOPORIN NUP42"/>
    <property type="match status" value="1"/>
</dbReference>
<dbReference type="OrthoDB" id="20729at2759"/>
<dbReference type="Proteomes" id="UP000510647">
    <property type="component" value="Chromosome 8"/>
</dbReference>
<feature type="compositionally biased region" description="Polar residues" evidence="7">
    <location>
        <begin position="440"/>
        <end position="450"/>
    </location>
</feature>
<organism evidence="9 10">
    <name type="scientific">Torulaspora globosa</name>
    <dbReference type="NCBI Taxonomy" id="48254"/>
    <lineage>
        <taxon>Eukaryota</taxon>
        <taxon>Fungi</taxon>
        <taxon>Dikarya</taxon>
        <taxon>Ascomycota</taxon>
        <taxon>Saccharomycotina</taxon>
        <taxon>Saccharomycetes</taxon>
        <taxon>Saccharomycetales</taxon>
        <taxon>Saccharomycetaceae</taxon>
        <taxon>Torulaspora</taxon>
    </lineage>
</organism>
<evidence type="ECO:0000313" key="10">
    <source>
        <dbReference type="Proteomes" id="UP000510647"/>
    </source>
</evidence>
<dbReference type="InterPro" id="IPR051767">
    <property type="entry name" value="Nucleoporin_NUP42"/>
</dbReference>
<keyword evidence="10" id="KW-1185">Reference proteome</keyword>
<evidence type="ECO:0000256" key="6">
    <source>
        <dbReference type="PROSITE-ProRule" id="PRU00723"/>
    </source>
</evidence>
<feature type="domain" description="C3H1-type" evidence="8">
    <location>
        <begin position="6"/>
        <end position="33"/>
    </location>
</feature>
<sequence>MAYRTNTSNIPCKYFQQGNCKWGNSCKYAHVYANSDGSNQGQGTGMSEADLYKSFTNPSSMAKIQKVILSDLQESEIIQKSPLASAYSYGLPCGINLINDRDLSPEELRFKYYEARQRGNLGQYEAEVLAREKDMKKCLQHIRDHPDWAVRYLQRGTKELRETGQTTLKTGFINFPIDFTGQTGFGASGSSSFGANPFTQGPGAAAFGQAQGSGGAFGAGATGPFGQGQAQGSGGAFSFGATKPSATNAFGIPNVAAQQSGGAFGKPSFSGFSNSAAGPVPSNKNVFGTPAPTQPAGTGSVFGQPQFGAGPATGSTTGAFGKPSFGTSSFGQTAFGSAPSGTTASPFSSLQSTTTQSPFASLQNKPAAASTVSPFGSLQTNQPPTPSPFGALQASNVTATAGPFGQTSTNISSPFANLNAAASAAATATANKPTAPFGTPSMNTGNTTSPFGAPKNAPANVFGLNFTSSSTASADASRGRAHKFIQGIPTDGSQLSPNDLDKQTVDQFKAPSFILGKVPDIPPPMALIS</sequence>
<comment type="subcellular location">
    <subcellularLocation>
        <location evidence="1">Nucleus</location>
    </subcellularLocation>
</comment>
<dbReference type="InterPro" id="IPR041367">
    <property type="entry name" value="Znf-CCCH_4"/>
</dbReference>
<evidence type="ECO:0000256" key="1">
    <source>
        <dbReference type="ARBA" id="ARBA00004123"/>
    </source>
</evidence>
<evidence type="ECO:0000256" key="4">
    <source>
        <dbReference type="ARBA" id="ARBA00022833"/>
    </source>
</evidence>
<keyword evidence="4 6" id="KW-0862">Zinc</keyword>
<dbReference type="GO" id="GO:0008270">
    <property type="term" value="F:zinc ion binding"/>
    <property type="evidence" value="ECO:0007669"/>
    <property type="project" value="UniProtKB-KW"/>
</dbReference>
<dbReference type="PROSITE" id="PS50103">
    <property type="entry name" value="ZF_C3H1"/>
    <property type="match status" value="1"/>
</dbReference>
<evidence type="ECO:0000256" key="2">
    <source>
        <dbReference type="ARBA" id="ARBA00022723"/>
    </source>
</evidence>
<dbReference type="SMART" id="SM00356">
    <property type="entry name" value="ZnF_C3H1"/>
    <property type="match status" value="1"/>
</dbReference>
<accession>A0A7H9HX38</accession>
<proteinExistence type="predicted"/>
<evidence type="ECO:0000256" key="7">
    <source>
        <dbReference type="SAM" id="MobiDB-lite"/>
    </source>
</evidence>
<keyword evidence="2 6" id="KW-0479">Metal-binding</keyword>
<keyword evidence="3 6" id="KW-0863">Zinc-finger</keyword>
<keyword evidence="5" id="KW-0539">Nucleus</keyword>
<dbReference type="AlphaFoldDB" id="A0A7H9HX38"/>
<dbReference type="Pfam" id="PF18044">
    <property type="entry name" value="zf-CCCH_4"/>
    <property type="match status" value="1"/>
</dbReference>
<dbReference type="Gene3D" id="4.10.1000.10">
    <property type="entry name" value="Zinc finger, CCCH-type"/>
    <property type="match status" value="1"/>
</dbReference>
<name>A0A7H9HX38_9SACH</name>
<dbReference type="InterPro" id="IPR000571">
    <property type="entry name" value="Znf_CCCH"/>
</dbReference>
<protein>
    <recommendedName>
        <fullName evidence="8">C3H1-type domain-containing protein</fullName>
    </recommendedName>
</protein>
<evidence type="ECO:0000259" key="8">
    <source>
        <dbReference type="PROSITE" id="PS50103"/>
    </source>
</evidence>
<dbReference type="PANTHER" id="PTHR46527">
    <property type="entry name" value="NUCLEOPORIN-LIKE PROTEIN 2"/>
    <property type="match status" value="1"/>
</dbReference>
<evidence type="ECO:0000256" key="5">
    <source>
        <dbReference type="ARBA" id="ARBA00023242"/>
    </source>
</evidence>
<feature type="zinc finger region" description="C3H1-type" evidence="6">
    <location>
        <begin position="6"/>
        <end position="33"/>
    </location>
</feature>
<dbReference type="InterPro" id="IPR036855">
    <property type="entry name" value="Znf_CCCH_sf"/>
</dbReference>
<feature type="region of interest" description="Disordered" evidence="7">
    <location>
        <begin position="331"/>
        <end position="356"/>
    </location>
</feature>
<feature type="region of interest" description="Disordered" evidence="7">
    <location>
        <begin position="435"/>
        <end position="454"/>
    </location>
</feature>
<dbReference type="GO" id="GO:0005634">
    <property type="term" value="C:nucleus"/>
    <property type="evidence" value="ECO:0007669"/>
    <property type="project" value="UniProtKB-SubCell"/>
</dbReference>
<dbReference type="SUPFAM" id="SSF90229">
    <property type="entry name" value="CCCH zinc finger"/>
    <property type="match status" value="1"/>
</dbReference>
<evidence type="ECO:0000256" key="3">
    <source>
        <dbReference type="ARBA" id="ARBA00022771"/>
    </source>
</evidence>
<evidence type="ECO:0000313" key="9">
    <source>
        <dbReference type="EMBL" id="QLQ82298.1"/>
    </source>
</evidence>
<gene>
    <name evidence="9" type="ORF">HG537_0H00590</name>
</gene>
<reference evidence="9 10" key="1">
    <citation type="submission" date="2020-06" db="EMBL/GenBank/DDBJ databases">
        <title>The yeast mating-type switching endonuclease HO is a domesticated member of an unorthodox homing genetic element family.</title>
        <authorList>
            <person name="Coughlan A.Y."/>
            <person name="Lombardi L."/>
            <person name="Braun-Galleani S."/>
            <person name="Martos A.R."/>
            <person name="Galeote V."/>
            <person name="Bigey F."/>
            <person name="Dequin S."/>
            <person name="Byrne K.P."/>
            <person name="Wolfe K.H."/>
        </authorList>
    </citation>
    <scope>NUCLEOTIDE SEQUENCE [LARGE SCALE GENOMIC DNA]</scope>
    <source>
        <strain evidence="9 10">CBS2947</strain>
    </source>
</reference>